<name>A0ABV1CS32_9FIRM</name>
<dbReference type="PANTHER" id="PTHR43792">
    <property type="entry name" value="GNAT FAMILY, PUTATIVE (AFU_ORTHOLOGUE AFUA_3G00765)-RELATED-RELATED"/>
    <property type="match status" value="1"/>
</dbReference>
<proteinExistence type="predicted"/>
<dbReference type="Gene3D" id="3.40.630.30">
    <property type="match status" value="1"/>
</dbReference>
<dbReference type="EMBL" id="JBBNFW010000209">
    <property type="protein sequence ID" value="MEQ2415199.1"/>
    <property type="molecule type" value="Genomic_DNA"/>
</dbReference>
<evidence type="ECO:0000313" key="2">
    <source>
        <dbReference type="EMBL" id="MEQ2415199.1"/>
    </source>
</evidence>
<dbReference type="PANTHER" id="PTHR43792:SF1">
    <property type="entry name" value="N-ACETYLTRANSFERASE DOMAIN-CONTAINING PROTEIN"/>
    <property type="match status" value="1"/>
</dbReference>
<dbReference type="Pfam" id="PF13302">
    <property type="entry name" value="Acetyltransf_3"/>
    <property type="match status" value="1"/>
</dbReference>
<organism evidence="2 3">
    <name type="scientific">Blautia acetigignens</name>
    <dbReference type="NCBI Taxonomy" id="2981783"/>
    <lineage>
        <taxon>Bacteria</taxon>
        <taxon>Bacillati</taxon>
        <taxon>Bacillota</taxon>
        <taxon>Clostridia</taxon>
        <taxon>Lachnospirales</taxon>
        <taxon>Lachnospiraceae</taxon>
        <taxon>Blautia</taxon>
    </lineage>
</organism>
<dbReference type="PROSITE" id="PS51186">
    <property type="entry name" value="GNAT"/>
    <property type="match status" value="1"/>
</dbReference>
<evidence type="ECO:0000259" key="1">
    <source>
        <dbReference type="PROSITE" id="PS51186"/>
    </source>
</evidence>
<dbReference type="Proteomes" id="UP001470752">
    <property type="component" value="Unassembled WGS sequence"/>
</dbReference>
<dbReference type="InterPro" id="IPR051531">
    <property type="entry name" value="N-acetyltransferase"/>
</dbReference>
<feature type="domain" description="N-acetyltransferase" evidence="1">
    <location>
        <begin position="12"/>
        <end position="174"/>
    </location>
</feature>
<comment type="caution">
    <text evidence="2">The sequence shown here is derived from an EMBL/GenBank/DDBJ whole genome shotgun (WGS) entry which is preliminary data.</text>
</comment>
<dbReference type="InterPro" id="IPR016181">
    <property type="entry name" value="Acyl_CoA_acyltransferase"/>
</dbReference>
<reference evidence="2 3" key="1">
    <citation type="submission" date="2024-04" db="EMBL/GenBank/DDBJ databases">
        <title>Human intestinal bacterial collection.</title>
        <authorList>
            <person name="Pauvert C."/>
            <person name="Hitch T.C.A."/>
            <person name="Clavel T."/>
        </authorList>
    </citation>
    <scope>NUCLEOTIDE SEQUENCE [LARGE SCALE GENOMIC DNA]</scope>
    <source>
        <strain evidence="2 3">CLA-AA-H161</strain>
    </source>
</reference>
<evidence type="ECO:0000313" key="3">
    <source>
        <dbReference type="Proteomes" id="UP001470752"/>
    </source>
</evidence>
<accession>A0ABV1CS32</accession>
<dbReference type="RefSeq" id="WP_349084925.1">
    <property type="nucleotide sequence ID" value="NZ_JBBNFW010000209.1"/>
</dbReference>
<dbReference type="InterPro" id="IPR000182">
    <property type="entry name" value="GNAT_dom"/>
</dbReference>
<keyword evidence="3" id="KW-1185">Reference proteome</keyword>
<sequence>MLKTIMLKTERLILRKWTEADADSLFKYASNPNVGPIAGWQPHKSVEESKAVIRNVLNGAECYAICEKENNIAIGAVELQMNGHTDMTERDDESELGYWLGEPFWGRGYMPEAAREVLRHGFEDLGMTTIWCGYYDGNQKSKRVQEKLGFVFHHTCDEVPVPLFNEIRVGHTNIMTKEHWEELYSPR</sequence>
<protein>
    <submittedName>
        <fullName evidence="2">GNAT family N-acetyltransferase</fullName>
    </submittedName>
</protein>
<gene>
    <name evidence="2" type="ORF">AAAX94_19595</name>
</gene>
<dbReference type="SUPFAM" id="SSF55729">
    <property type="entry name" value="Acyl-CoA N-acyltransferases (Nat)"/>
    <property type="match status" value="1"/>
</dbReference>